<dbReference type="Pfam" id="PF16079">
    <property type="entry name" value="Phage_holin_5_2"/>
    <property type="match status" value="1"/>
</dbReference>
<dbReference type="InterPro" id="IPR032111">
    <property type="entry name" value="Clostridium_phage_holin"/>
</dbReference>
<evidence type="ECO:0000313" key="3">
    <source>
        <dbReference type="Proteomes" id="UP000784880"/>
    </source>
</evidence>
<evidence type="ECO:0000313" key="2">
    <source>
        <dbReference type="EMBL" id="MBU9710149.1"/>
    </source>
</evidence>
<comment type="caution">
    <text evidence="2">The sequence shown here is derived from an EMBL/GenBank/DDBJ whole genome shotgun (WGS) entry which is preliminary data.</text>
</comment>
<name>A0ABS6J8Y0_9BACI</name>
<keyword evidence="1" id="KW-1133">Transmembrane helix</keyword>
<gene>
    <name evidence="2" type="ORF">KS419_00020</name>
</gene>
<dbReference type="EMBL" id="JAHQCS010000001">
    <property type="protein sequence ID" value="MBU9710149.1"/>
    <property type="molecule type" value="Genomic_DNA"/>
</dbReference>
<protein>
    <submittedName>
        <fullName evidence="2">Phage holin family protein</fullName>
    </submittedName>
</protein>
<evidence type="ECO:0000256" key="1">
    <source>
        <dbReference type="SAM" id="Phobius"/>
    </source>
</evidence>
<feature type="transmembrane region" description="Helical" evidence="1">
    <location>
        <begin position="41"/>
        <end position="60"/>
    </location>
</feature>
<keyword evidence="1" id="KW-0812">Transmembrane</keyword>
<proteinExistence type="predicted"/>
<sequence>MEWRRKRVDLLEYIVEDALILIPVLMIIGKMLKDTPKIMDWTIPYLLLILGVVLSVLIMGVSIDSFIQGILVTGAAVFTHQLVKQTRKQLKSVT</sequence>
<reference evidence="2 3" key="1">
    <citation type="submission" date="2021-06" db="EMBL/GenBank/DDBJ databases">
        <title>Bacillus sp. RD4P76, an endophyte from a halophyte.</title>
        <authorList>
            <person name="Sun J.-Q."/>
        </authorList>
    </citation>
    <scope>NUCLEOTIDE SEQUENCE [LARGE SCALE GENOMIC DNA]</scope>
    <source>
        <strain evidence="2 3">CGMCC 1.15917</strain>
    </source>
</reference>
<organism evidence="2 3">
    <name type="scientific">Evansella tamaricis</name>
    <dbReference type="NCBI Taxonomy" id="2069301"/>
    <lineage>
        <taxon>Bacteria</taxon>
        <taxon>Bacillati</taxon>
        <taxon>Bacillota</taxon>
        <taxon>Bacilli</taxon>
        <taxon>Bacillales</taxon>
        <taxon>Bacillaceae</taxon>
        <taxon>Evansella</taxon>
    </lineage>
</organism>
<keyword evidence="1" id="KW-0472">Membrane</keyword>
<accession>A0ABS6J8Y0</accession>
<keyword evidence="3" id="KW-1185">Reference proteome</keyword>
<dbReference type="Proteomes" id="UP000784880">
    <property type="component" value="Unassembled WGS sequence"/>
</dbReference>